<dbReference type="InterPro" id="IPR036457">
    <property type="entry name" value="PPM-type-like_dom_sf"/>
</dbReference>
<keyword evidence="2" id="KW-0472">Membrane</keyword>
<keyword evidence="5" id="KW-1185">Reference proteome</keyword>
<evidence type="ECO:0000259" key="3">
    <source>
        <dbReference type="PROSITE" id="PS50885"/>
    </source>
</evidence>
<dbReference type="Proteomes" id="UP000595224">
    <property type="component" value="Chromosome"/>
</dbReference>
<feature type="transmembrane region" description="Helical" evidence="2">
    <location>
        <begin position="727"/>
        <end position="751"/>
    </location>
</feature>
<dbReference type="PANTHER" id="PTHR43156:SF9">
    <property type="entry name" value="HAMP DOMAIN-CONTAINING PROTEIN"/>
    <property type="match status" value="1"/>
</dbReference>
<dbReference type="GO" id="GO:0016791">
    <property type="term" value="F:phosphatase activity"/>
    <property type="evidence" value="ECO:0007669"/>
    <property type="project" value="TreeGrafter"/>
</dbReference>
<dbReference type="PANTHER" id="PTHR43156">
    <property type="entry name" value="STAGE II SPORULATION PROTEIN E-RELATED"/>
    <property type="match status" value="1"/>
</dbReference>
<dbReference type="SMART" id="SM00304">
    <property type="entry name" value="HAMP"/>
    <property type="match status" value="1"/>
</dbReference>
<dbReference type="EMBL" id="CP064936">
    <property type="protein sequence ID" value="QQA01885.1"/>
    <property type="molecule type" value="Genomic_DNA"/>
</dbReference>
<dbReference type="KEGG" id="tper:IWA51_04590"/>
<evidence type="ECO:0000313" key="4">
    <source>
        <dbReference type="EMBL" id="QQA01885.1"/>
    </source>
</evidence>
<dbReference type="Gene3D" id="6.10.340.10">
    <property type="match status" value="1"/>
</dbReference>
<keyword evidence="2" id="KW-1133">Transmembrane helix</keyword>
<dbReference type="Gene3D" id="3.60.40.10">
    <property type="entry name" value="PPM-type phosphatase domain"/>
    <property type="match status" value="1"/>
</dbReference>
<feature type="transmembrane region" description="Helical" evidence="2">
    <location>
        <begin position="792"/>
        <end position="815"/>
    </location>
</feature>
<dbReference type="SUPFAM" id="SSF81606">
    <property type="entry name" value="PP2C-like"/>
    <property type="match status" value="1"/>
</dbReference>
<dbReference type="InterPro" id="IPR003660">
    <property type="entry name" value="HAMP_dom"/>
</dbReference>
<dbReference type="SUPFAM" id="SSF75005">
    <property type="entry name" value="Arabinanase/levansucrase/invertase"/>
    <property type="match status" value="1"/>
</dbReference>
<feature type="domain" description="HAMP" evidence="3">
    <location>
        <begin position="1075"/>
        <end position="1132"/>
    </location>
</feature>
<dbReference type="CDD" id="cd06225">
    <property type="entry name" value="HAMP"/>
    <property type="match status" value="1"/>
</dbReference>
<evidence type="ECO:0000313" key="5">
    <source>
        <dbReference type="Proteomes" id="UP000595224"/>
    </source>
</evidence>
<protein>
    <submittedName>
        <fullName evidence="4">SpoIIE family protein phosphatase</fullName>
    </submittedName>
</protein>
<reference evidence="4 5" key="1">
    <citation type="submission" date="2020-11" db="EMBL/GenBank/DDBJ databases">
        <title>Treponema Peruensis nv. sp., first commensal Treponema isolated from human feces.</title>
        <authorList>
            <person name="Belkhou C."/>
            <person name="Raes J."/>
        </authorList>
    </citation>
    <scope>NUCLEOTIDE SEQUENCE [LARGE SCALE GENOMIC DNA]</scope>
    <source>
        <strain evidence="4 5">RCC2812</strain>
    </source>
</reference>
<dbReference type="PROSITE" id="PS50885">
    <property type="entry name" value="HAMP"/>
    <property type="match status" value="1"/>
</dbReference>
<dbReference type="Pfam" id="PF07228">
    <property type="entry name" value="SpoIIE"/>
    <property type="match status" value="1"/>
</dbReference>
<dbReference type="RefSeq" id="WP_198443404.1">
    <property type="nucleotide sequence ID" value="NZ_CBCSHE010000002.1"/>
</dbReference>
<keyword evidence="1" id="KW-0378">Hydrolase</keyword>
<name>A0A7T3V6E7_9SPIR</name>
<evidence type="ECO:0000256" key="2">
    <source>
        <dbReference type="SAM" id="Phobius"/>
    </source>
</evidence>
<gene>
    <name evidence="4" type="ORF">IWA51_04590</name>
</gene>
<keyword evidence="2" id="KW-0812">Transmembrane</keyword>
<dbReference type="SMART" id="SM00331">
    <property type="entry name" value="PP2C_SIG"/>
    <property type="match status" value="1"/>
</dbReference>
<dbReference type="InterPro" id="IPR023296">
    <property type="entry name" value="Glyco_hydro_beta-prop_sf"/>
</dbReference>
<dbReference type="Pfam" id="PF00672">
    <property type="entry name" value="HAMP"/>
    <property type="match status" value="1"/>
</dbReference>
<dbReference type="Gene3D" id="2.115.10.20">
    <property type="entry name" value="Glycosyl hydrolase domain, family 43"/>
    <property type="match status" value="1"/>
</dbReference>
<dbReference type="InterPro" id="IPR001932">
    <property type="entry name" value="PPM-type_phosphatase-like_dom"/>
</dbReference>
<sequence>MNTEINEKKASYVFWQENDENSIYISLKQKYEDQEWILYEHIAGPFKYNENVPLIYSAAANKSGTTVLAASGDDGSLEIWSSKKDFSQAKKEVIKNTLPDYGSFLIPKVYVSASGGFYIFISAAKEDQFSIFYTTSKDGVKWSKPVLLPAEGDGFFNPIAPVLTATESGDTLVYQAQYTKDNLISFQLFAMETKNFGKNWSVPKIVTSEESVENGNKFYNYNNQAPFLLYSGGNIYLAWERSSFSSPGTTDIFTAKIKSDGTIVSVPEKINSETGRMSRPVLFESDNKIHALWFRAGSSEGGARMSVLQGLIWNEENILSTDGAILPCPVNDKKISFIWEHKTGKTGVIEILKQDTSSPSPSLSGLGFSDGEKSAKPDIELEILGTEDPSGIKGFSWSWSQDSSVNPEKTILVLKDRSKINVSADKDGTWYFKAAQTDYAGNWSKPAVFTYVYDTTPPEKVKLKKQIFDDLGFLESNTFEIAWDKNQNDDDVEGYTWSLELIDTLPGKLAHTERHPIKLSFEEAENSVSQFLEKNESVLDKKNPVLPARIISKNPVAKFSNVRNGLYLFSVAAVDFCGNIGQSISAEILLNKYIPVTSITTADAKTDDFGDTKIEIIGNGFLYDGTVTSIILDRDGTEPFDRILKLSSKDYKINSDSRISGIKISGLETGSYRIGLVHSDRGLYFPARERFSVTETGTVKSKLSALPFTGWIFSGTNAKINFSITDAIILIFAALALTAAFAAVKGLTVALKDTRKSRNQTRSILKGDNMIFEKNNKKSGRKLMASSLKSKLVLHTSVLIFSLDTLIFIAFGTYMNRTQERTLTKSLYDRVSVMLDSMCTGAKIYLPQTTSADNLSLTDIVSQSKALAECNFATITGYPEGNDSTSMDAVWATTSEEILLGSGQNLFIPGKTRISSEKISEVAAKCALLNEKAALSAEELSKAITEVTKEGLSLASKNDEASTAKRAELQTIRSKLISKLDLILEEIATEGSGTIPEFSTEKIDPSVHSYIFYRPIIYRQGSSSNYVHGIALMEIETDTLMQRLGDEKKLMLNTGIILMIVAVILSFITTSIIASLIVKPIKKLDSHVAMIRDEKDKEKLKGKEISIRTKDEIGRLGDTINEMTKNLAEAAAQTKNITFGKEVQAKFLPLQTDSAGNSLTTGRLETKGADFFSYYAGADALSGDYFDYKALDATHYAVIKCDVSGHGIPAALIMIEVATLFLNYFKNWSMSNPSQGTNLAPVVGQINDLLESRGFKGRFAAFTLCIIDVESGDCWFCNAGDNLVQIYDSALGKKKTITLQETPAAGMFSTDMINMKGGYKVTKLRLKKDDVLFLYTDGIEEAKRIFRDRSGKPVDSKESGEEMSDERISDIIEAVYKKKEYILHKAHPGNSAEDLKFDFRDCKGSAEDAVMALVSAEKMFRMYTTKEQNDSDIIHADKKIDAFLREHFVQYSELCSAVPEEDKNSAQTAYQGMREDPQYDDLTLVAIKKK</sequence>
<feature type="transmembrane region" description="Helical" evidence="2">
    <location>
        <begin position="1056"/>
        <end position="1078"/>
    </location>
</feature>
<evidence type="ECO:0000256" key="1">
    <source>
        <dbReference type="ARBA" id="ARBA00022801"/>
    </source>
</evidence>
<proteinExistence type="predicted"/>
<dbReference type="GO" id="GO:0016020">
    <property type="term" value="C:membrane"/>
    <property type="evidence" value="ECO:0007669"/>
    <property type="project" value="InterPro"/>
</dbReference>
<accession>A0A7T3V6E7</accession>
<organism evidence="4 5">
    <name type="scientific">Treponema peruense</name>
    <dbReference type="NCBI Taxonomy" id="2787628"/>
    <lineage>
        <taxon>Bacteria</taxon>
        <taxon>Pseudomonadati</taxon>
        <taxon>Spirochaetota</taxon>
        <taxon>Spirochaetia</taxon>
        <taxon>Spirochaetales</taxon>
        <taxon>Treponemataceae</taxon>
        <taxon>Treponema</taxon>
    </lineage>
</organism>
<dbReference type="InterPro" id="IPR052016">
    <property type="entry name" value="Bact_Sigma-Reg"/>
</dbReference>
<dbReference type="GO" id="GO:0007165">
    <property type="term" value="P:signal transduction"/>
    <property type="evidence" value="ECO:0007669"/>
    <property type="project" value="InterPro"/>
</dbReference>